<dbReference type="EMBL" id="UINC01085292">
    <property type="protein sequence ID" value="SVC32696.1"/>
    <property type="molecule type" value="Genomic_DNA"/>
</dbReference>
<reference evidence="1" key="1">
    <citation type="submission" date="2018-05" db="EMBL/GenBank/DDBJ databases">
        <authorList>
            <person name="Lanie J.A."/>
            <person name="Ng W.-L."/>
            <person name="Kazmierczak K.M."/>
            <person name="Andrzejewski T.M."/>
            <person name="Davidsen T.M."/>
            <person name="Wayne K.J."/>
            <person name="Tettelin H."/>
            <person name="Glass J.I."/>
            <person name="Rusch D."/>
            <person name="Podicherti R."/>
            <person name="Tsui H.-C.T."/>
            <person name="Winkler M.E."/>
        </authorList>
    </citation>
    <scope>NUCLEOTIDE SEQUENCE</scope>
</reference>
<sequence length="30" mass="3323">LEVPIGLVLYPNQLQRKAAGALNDRCIPFI</sequence>
<proteinExistence type="predicted"/>
<organism evidence="1">
    <name type="scientific">marine metagenome</name>
    <dbReference type="NCBI Taxonomy" id="408172"/>
    <lineage>
        <taxon>unclassified sequences</taxon>
        <taxon>metagenomes</taxon>
        <taxon>ecological metagenomes</taxon>
    </lineage>
</organism>
<evidence type="ECO:0000313" key="1">
    <source>
        <dbReference type="EMBL" id="SVC32696.1"/>
    </source>
</evidence>
<protein>
    <submittedName>
        <fullName evidence="1">Uncharacterized protein</fullName>
    </submittedName>
</protein>
<feature type="non-terminal residue" evidence="1">
    <location>
        <position position="1"/>
    </location>
</feature>
<name>A0A382L7L8_9ZZZZ</name>
<gene>
    <name evidence="1" type="ORF">METZ01_LOCUS285550</name>
</gene>
<accession>A0A382L7L8</accession>
<dbReference type="AlphaFoldDB" id="A0A382L7L8"/>